<dbReference type="PANTHER" id="PTHR11748:SF119">
    <property type="entry name" value="D-2-HYDROXYGLUTARATE DEHYDROGENASE"/>
    <property type="match status" value="1"/>
</dbReference>
<dbReference type="FunFam" id="3.30.70.2740:FF:000003">
    <property type="entry name" value="Oxidoreductase, FAD-binding, putative"/>
    <property type="match status" value="1"/>
</dbReference>
<dbReference type="GO" id="GO:1903457">
    <property type="term" value="P:lactate catabolic process"/>
    <property type="evidence" value="ECO:0007669"/>
    <property type="project" value="TreeGrafter"/>
</dbReference>
<evidence type="ECO:0000256" key="11">
    <source>
        <dbReference type="ARBA" id="ARBA00060924"/>
    </source>
</evidence>
<evidence type="ECO:0000256" key="3">
    <source>
        <dbReference type="ARBA" id="ARBA00022630"/>
    </source>
</evidence>
<evidence type="ECO:0000256" key="8">
    <source>
        <dbReference type="ARBA" id="ARBA00023014"/>
    </source>
</evidence>
<keyword evidence="5" id="KW-0274">FAD</keyword>
<dbReference type="RefSeq" id="WP_154773577.1">
    <property type="nucleotide sequence ID" value="NZ_WLYL01000044.1"/>
</dbReference>
<comment type="caution">
    <text evidence="14">The sequence shown here is derived from an EMBL/GenBank/DDBJ whole genome shotgun (WGS) entry which is preliminary data.</text>
</comment>
<sequence length="973" mass="110267">MDMEQRVAQFLDELKTNFSGDIDRSDAARQVYSTDNSIYQQRPQAVIYPKHQQDLQYLMRLVGQTQYREISLTPRGGGTGTNGQSLTHGIMVDVSRYMNLILEIDPINKTALVQAGVVKDQLNAALKPYGLFFAPELSTSNRATIGGMINTDASGQGSCRYGKTHHHVLALDTVLLGGEVLNTQALAKSDWQKELEQKPSFVKNIYQRLFQIADEHQEIITNSFPNLNRSLTGYDLPSFLTQEHLNLNAVLCGSEGTLGIISQAKLNLLEIPKYRMLVNIGYANFQDALKDATALMQHQPLSIETVDSTVLQLAKEDIVWHKVAKYFPEQQEQIIDGINLVEFDAETEDQLKQIEQDFLQHLKQDSHVLRLTHTIAWGSAQISDVYAMRKRAVGLLGNVQGEKRPQPFVEDTAVPPENLADYIADFRALLDGYGLRYGMFGHVDAGVLHVRPALDMKDPNALKMMKDITDAVVKLTHQYGGVLWGEHGKGLRSAYAPVFFGKAYPLLQQVKALFDPYNQLNPGKIATPQTLPNVELTQVDQVATRGSFDRQIAVKQWKEFSNTMHCNGNGACFNYDLDDPMCPSYKITRDRIHSPKGRATLVKEWLRRENTGQSTKQFDQEVYSALHGCLSCKSCVGQCPVKVDIPDAKARFLEQYHQRYPRQLRDHALGNLEKLLPKIVKIAPIYNAVQAILPLQKIQNKLAKMVDVPLFHPMAQKRLSDYGAYVIKEDLSNLNAIDSDAVFIVQDAFTRYFDTPILIDLIKLVRKLGKKPYIVPYFANGKPLHVHGFIAQFEILRRNNIELLNQIASYGYPLVGVDPAMTLVFRQEYQMHYQQDVPQVNYQVLLVQEWLQQLDLKSLKVNQLGSNHSYYLAAHCTERTQLPKTNIAWQEIYRDLGLKLEILPLGCCGMAGTYGHEQEHSNLSKQIFTQSWQPQVERYQQQILATGYSCRTQVKRLSKTELKHPLQVLLENL</sequence>
<dbReference type="InterPro" id="IPR006094">
    <property type="entry name" value="Oxid_FAD_bind_N"/>
</dbReference>
<dbReference type="InterPro" id="IPR036318">
    <property type="entry name" value="FAD-bd_PCMH-like_sf"/>
</dbReference>
<dbReference type="InterPro" id="IPR016169">
    <property type="entry name" value="FAD-bd_PCMH_sub2"/>
</dbReference>
<evidence type="ECO:0000313" key="14">
    <source>
        <dbReference type="EMBL" id="MTD12028.1"/>
    </source>
</evidence>
<reference evidence="14 15" key="1">
    <citation type="submission" date="2019-11" db="EMBL/GenBank/DDBJ databases">
        <authorList>
            <person name="An D."/>
        </authorList>
    </citation>
    <scope>NUCLEOTIDE SEQUENCE [LARGE SCALE GENOMIC DNA]</scope>
    <source>
        <strain evidence="14 15">YIM 103518</strain>
    </source>
</reference>
<evidence type="ECO:0000256" key="9">
    <source>
        <dbReference type="ARBA" id="ARBA00039003"/>
    </source>
</evidence>
<dbReference type="InterPro" id="IPR009051">
    <property type="entry name" value="Helical_ferredxn"/>
</dbReference>
<keyword evidence="3" id="KW-0285">Flavoprotein</keyword>
<comment type="cofactor">
    <cofactor evidence="1">
        <name>FAD</name>
        <dbReference type="ChEBI" id="CHEBI:57692"/>
    </cofactor>
</comment>
<keyword evidence="7" id="KW-0408">Iron</keyword>
<evidence type="ECO:0000256" key="5">
    <source>
        <dbReference type="ARBA" id="ARBA00022827"/>
    </source>
</evidence>
<comment type="similarity">
    <text evidence="11">In the N-terminal section; belongs to the FAD-binding oxidoreductase/transferase type 4 family.</text>
</comment>
<dbReference type="EMBL" id="WLYL01000044">
    <property type="protein sequence ID" value="MTD12028.1"/>
    <property type="molecule type" value="Genomic_DNA"/>
</dbReference>
<protein>
    <recommendedName>
        <fullName evidence="12">D-2-hydroxyglutarate dehydrogenase</fullName>
        <ecNumber evidence="9">1.1.99.39</ecNumber>
    </recommendedName>
</protein>
<evidence type="ECO:0000256" key="12">
    <source>
        <dbReference type="ARBA" id="ARBA00067680"/>
    </source>
</evidence>
<dbReference type="AlphaFoldDB" id="A0A6L6GHQ9"/>
<keyword evidence="2" id="KW-0004">4Fe-4S</keyword>
<keyword evidence="6" id="KW-0560">Oxidoreductase</keyword>
<keyword evidence="8" id="KW-0411">Iron-sulfur</keyword>
<evidence type="ECO:0000256" key="6">
    <source>
        <dbReference type="ARBA" id="ARBA00023002"/>
    </source>
</evidence>
<dbReference type="SUPFAM" id="SSF46548">
    <property type="entry name" value="alpha-helical ferredoxin"/>
    <property type="match status" value="1"/>
</dbReference>
<organism evidence="14 15">
    <name type="scientific">Acinetobacter faecalis</name>
    <dbReference type="NCBI Taxonomy" id="2665161"/>
    <lineage>
        <taxon>Bacteria</taxon>
        <taxon>Pseudomonadati</taxon>
        <taxon>Pseudomonadota</taxon>
        <taxon>Gammaproteobacteria</taxon>
        <taxon>Moraxellales</taxon>
        <taxon>Moraxellaceae</taxon>
        <taxon>Acinetobacter</taxon>
    </lineage>
</organism>
<dbReference type="InterPro" id="IPR017900">
    <property type="entry name" value="4Fe4S_Fe_S_CS"/>
</dbReference>
<dbReference type="PANTHER" id="PTHR11748">
    <property type="entry name" value="D-LACTATE DEHYDROGENASE"/>
    <property type="match status" value="1"/>
</dbReference>
<evidence type="ECO:0000256" key="2">
    <source>
        <dbReference type="ARBA" id="ARBA00022485"/>
    </source>
</evidence>
<dbReference type="Gene3D" id="1.10.1060.10">
    <property type="entry name" value="Alpha-helical ferredoxin"/>
    <property type="match status" value="1"/>
</dbReference>
<dbReference type="Gene3D" id="3.30.70.2740">
    <property type="match status" value="1"/>
</dbReference>
<dbReference type="InterPro" id="IPR016166">
    <property type="entry name" value="FAD-bd_PCMH"/>
</dbReference>
<dbReference type="Pfam" id="PF01565">
    <property type="entry name" value="FAD_binding_4"/>
    <property type="match status" value="1"/>
</dbReference>
<evidence type="ECO:0000313" key="15">
    <source>
        <dbReference type="Proteomes" id="UP000473854"/>
    </source>
</evidence>
<evidence type="ECO:0000256" key="10">
    <source>
        <dbReference type="ARBA" id="ARBA00051291"/>
    </source>
</evidence>
<dbReference type="EC" id="1.1.99.39" evidence="9"/>
<dbReference type="Pfam" id="PF02913">
    <property type="entry name" value="FAD-oxidase_C"/>
    <property type="match status" value="1"/>
</dbReference>
<dbReference type="Gene3D" id="3.30.465.10">
    <property type="match status" value="1"/>
</dbReference>
<name>A0A6L6GHQ9_9GAMM</name>
<keyword evidence="4" id="KW-0479">Metal-binding</keyword>
<evidence type="ECO:0000256" key="1">
    <source>
        <dbReference type="ARBA" id="ARBA00001974"/>
    </source>
</evidence>
<dbReference type="PROSITE" id="PS51387">
    <property type="entry name" value="FAD_PCMH"/>
    <property type="match status" value="1"/>
</dbReference>
<feature type="domain" description="FAD-binding PCMH-type" evidence="13">
    <location>
        <begin position="39"/>
        <end position="271"/>
    </location>
</feature>
<dbReference type="Proteomes" id="UP000473854">
    <property type="component" value="Unassembled WGS sequence"/>
</dbReference>
<dbReference type="SUPFAM" id="SSF56176">
    <property type="entry name" value="FAD-binding/transporter-associated domain-like"/>
    <property type="match status" value="1"/>
</dbReference>
<proteinExistence type="inferred from homology"/>
<dbReference type="SUPFAM" id="SSF55103">
    <property type="entry name" value="FAD-linked oxidases, C-terminal domain"/>
    <property type="match status" value="1"/>
</dbReference>
<dbReference type="GO" id="GO:0051990">
    <property type="term" value="F:(R)-2-hydroxyglutarate dehydrogenase activity"/>
    <property type="evidence" value="ECO:0007669"/>
    <property type="project" value="UniProtKB-EC"/>
</dbReference>
<dbReference type="InterPro" id="IPR017896">
    <property type="entry name" value="4Fe4S_Fe-S-bd"/>
</dbReference>
<comment type="catalytic activity">
    <reaction evidence="10">
        <text>(R)-2-hydroxyglutarate + A = 2-oxoglutarate + AH2</text>
        <dbReference type="Rhea" id="RHEA:38295"/>
        <dbReference type="ChEBI" id="CHEBI:13193"/>
        <dbReference type="ChEBI" id="CHEBI:15801"/>
        <dbReference type="ChEBI" id="CHEBI:16810"/>
        <dbReference type="ChEBI" id="CHEBI:17499"/>
        <dbReference type="EC" id="1.1.99.39"/>
    </reaction>
    <physiologicalReaction direction="left-to-right" evidence="10">
        <dbReference type="Rhea" id="RHEA:38296"/>
    </physiologicalReaction>
</comment>
<accession>A0A6L6GHQ9</accession>
<dbReference type="PROSITE" id="PS00198">
    <property type="entry name" value="4FE4S_FER_1"/>
    <property type="match status" value="1"/>
</dbReference>
<dbReference type="GO" id="GO:0008720">
    <property type="term" value="F:D-lactate dehydrogenase (NAD+) activity"/>
    <property type="evidence" value="ECO:0007669"/>
    <property type="project" value="TreeGrafter"/>
</dbReference>
<dbReference type="InterPro" id="IPR016164">
    <property type="entry name" value="FAD-linked_Oxase-like_C"/>
</dbReference>
<dbReference type="GO" id="GO:0046872">
    <property type="term" value="F:metal ion binding"/>
    <property type="evidence" value="ECO:0007669"/>
    <property type="project" value="UniProtKB-KW"/>
</dbReference>
<gene>
    <name evidence="14" type="ORF">GIX10_11450</name>
</gene>
<dbReference type="GO" id="GO:0071949">
    <property type="term" value="F:FAD binding"/>
    <property type="evidence" value="ECO:0007669"/>
    <property type="project" value="InterPro"/>
</dbReference>
<evidence type="ECO:0000256" key="7">
    <source>
        <dbReference type="ARBA" id="ARBA00023004"/>
    </source>
</evidence>
<evidence type="ECO:0000256" key="4">
    <source>
        <dbReference type="ARBA" id="ARBA00022723"/>
    </source>
</evidence>
<dbReference type="InterPro" id="IPR004113">
    <property type="entry name" value="FAD-bd_oxidored_4_C"/>
</dbReference>
<dbReference type="GO" id="GO:0004458">
    <property type="term" value="F:D-lactate dehydrogenase (cytochrome) activity"/>
    <property type="evidence" value="ECO:0007669"/>
    <property type="project" value="TreeGrafter"/>
</dbReference>
<dbReference type="Pfam" id="PF13183">
    <property type="entry name" value="Fer4_8"/>
    <property type="match status" value="1"/>
</dbReference>
<dbReference type="GO" id="GO:0051539">
    <property type="term" value="F:4 iron, 4 sulfur cluster binding"/>
    <property type="evidence" value="ECO:0007669"/>
    <property type="project" value="UniProtKB-KW"/>
</dbReference>
<evidence type="ECO:0000259" key="13">
    <source>
        <dbReference type="PROSITE" id="PS51387"/>
    </source>
</evidence>